<organism evidence="3 4">
    <name type="scientific">Stylosanthes scabra</name>
    <dbReference type="NCBI Taxonomy" id="79078"/>
    <lineage>
        <taxon>Eukaryota</taxon>
        <taxon>Viridiplantae</taxon>
        <taxon>Streptophyta</taxon>
        <taxon>Embryophyta</taxon>
        <taxon>Tracheophyta</taxon>
        <taxon>Spermatophyta</taxon>
        <taxon>Magnoliopsida</taxon>
        <taxon>eudicotyledons</taxon>
        <taxon>Gunneridae</taxon>
        <taxon>Pentapetalae</taxon>
        <taxon>rosids</taxon>
        <taxon>fabids</taxon>
        <taxon>Fabales</taxon>
        <taxon>Fabaceae</taxon>
        <taxon>Papilionoideae</taxon>
        <taxon>50 kb inversion clade</taxon>
        <taxon>dalbergioids sensu lato</taxon>
        <taxon>Dalbergieae</taxon>
        <taxon>Pterocarpus clade</taxon>
        <taxon>Stylosanthes</taxon>
    </lineage>
</organism>
<dbReference type="Proteomes" id="UP001341840">
    <property type="component" value="Unassembled WGS sequence"/>
</dbReference>
<feature type="transmembrane region" description="Helical" evidence="2">
    <location>
        <begin position="483"/>
        <end position="506"/>
    </location>
</feature>
<keyword evidence="1" id="KW-0175">Coiled coil</keyword>
<feature type="coiled-coil region" evidence="1">
    <location>
        <begin position="188"/>
        <end position="215"/>
    </location>
</feature>
<keyword evidence="2" id="KW-0812">Transmembrane</keyword>
<dbReference type="EMBL" id="JASCZI010151273">
    <property type="protein sequence ID" value="MED6171599.1"/>
    <property type="molecule type" value="Genomic_DNA"/>
</dbReference>
<gene>
    <name evidence="3" type="ORF">PIB30_042198</name>
</gene>
<reference evidence="3 4" key="1">
    <citation type="journal article" date="2023" name="Plants (Basel)">
        <title>Bridging the Gap: Combining Genomics and Transcriptomics Approaches to Understand Stylosanthes scabra, an Orphan Legume from the Brazilian Caatinga.</title>
        <authorList>
            <person name="Ferreira-Neto J.R.C."/>
            <person name="da Silva M.D."/>
            <person name="Binneck E."/>
            <person name="de Melo N.F."/>
            <person name="da Silva R.H."/>
            <person name="de Melo A.L.T.M."/>
            <person name="Pandolfi V."/>
            <person name="Bustamante F.O."/>
            <person name="Brasileiro-Vidal A.C."/>
            <person name="Benko-Iseppon A.M."/>
        </authorList>
    </citation>
    <scope>NUCLEOTIDE SEQUENCE [LARGE SCALE GENOMIC DNA]</scope>
    <source>
        <tissue evidence="3">Leaves</tissue>
    </source>
</reference>
<comment type="caution">
    <text evidence="3">The sequence shown here is derived from an EMBL/GenBank/DDBJ whole genome shotgun (WGS) entry which is preliminary data.</text>
</comment>
<proteinExistence type="predicted"/>
<dbReference type="PANTHER" id="PTHR31549">
    <property type="entry name" value="PROTEIN, PUTATIVE (DUF247)-RELATED-RELATED"/>
    <property type="match status" value="1"/>
</dbReference>
<accession>A0ABU6VER1</accession>
<evidence type="ECO:0000313" key="3">
    <source>
        <dbReference type="EMBL" id="MED6171599.1"/>
    </source>
</evidence>
<keyword evidence="2" id="KW-0472">Membrane</keyword>
<keyword evidence="2" id="KW-1133">Transmembrane helix</keyword>
<evidence type="ECO:0000256" key="1">
    <source>
        <dbReference type="SAM" id="Coils"/>
    </source>
</evidence>
<sequence>MDSKEEQVGSWSELVDSLCRNSSYNHIWFPQQVEGLKHRMKQHSTGNVNKISNSRPKIQMIPEHMGERVDFRQYYEPQIISIGPFHLDKEDLLQGKIYKDIWAAMYLEHTNSLELSLLLDRISDSNLEEFLRMFEVPLGNGGVRRAYVYHDDIDQDVQHYNVSYYDLNTVRFAILASVLDGCCVLELLEKSDKSVADLEKELEISIEKLVKVHQDLLIMDNQIPFQLLRLLCQDEARLEKCLHNFLRVHGILIESPPKLGRKKKENQEVKVAVDEEEEEDPVHLLDYLRRALLMRDQYTFYQKNKMKSGPIYLRKYSRIGTIRELKEAGIPVIKHSHRNFLFPDFHNGRLWLPEIIVDDTMAHMFLNLVAYEMCPDFRNSFEISSFLVFMSSLINQPEDVKELRMTGIIINELGSDKEVADLFNKMDTISVPERPFFAEVEDQIVCHMMEERLKIARRLTLTGKKKMLAWMGEAYTTFFRSPWTIIALLAAMLGLVLTFIQTWFAIHPKRS</sequence>
<dbReference type="InterPro" id="IPR004158">
    <property type="entry name" value="DUF247_pln"/>
</dbReference>
<dbReference type="Pfam" id="PF03140">
    <property type="entry name" value="DUF247"/>
    <property type="match status" value="1"/>
</dbReference>
<evidence type="ECO:0000313" key="4">
    <source>
        <dbReference type="Proteomes" id="UP001341840"/>
    </source>
</evidence>
<keyword evidence="4" id="KW-1185">Reference proteome</keyword>
<protein>
    <submittedName>
        <fullName evidence="3">Uncharacterized protein</fullName>
    </submittedName>
</protein>
<dbReference type="PANTHER" id="PTHR31549:SF191">
    <property type="entry name" value="DUF247 DOMAIN PROTEIN"/>
    <property type="match status" value="1"/>
</dbReference>
<evidence type="ECO:0000256" key="2">
    <source>
        <dbReference type="SAM" id="Phobius"/>
    </source>
</evidence>
<name>A0ABU6VER1_9FABA</name>